<dbReference type="GO" id="GO:0030154">
    <property type="term" value="P:cell differentiation"/>
    <property type="evidence" value="ECO:0007669"/>
    <property type="project" value="TreeGrafter"/>
</dbReference>
<evidence type="ECO:0000256" key="3">
    <source>
        <dbReference type="PROSITE-ProRule" id="PRU00267"/>
    </source>
</evidence>
<evidence type="ECO:0000259" key="5">
    <source>
        <dbReference type="PROSITE" id="PS50118"/>
    </source>
</evidence>
<keyword evidence="1 3" id="KW-0238">DNA-binding</keyword>
<dbReference type="EMBL" id="CAJVQA010001146">
    <property type="protein sequence ID" value="CAG8504276.1"/>
    <property type="molecule type" value="Genomic_DNA"/>
</dbReference>
<evidence type="ECO:0000313" key="6">
    <source>
        <dbReference type="EMBL" id="CAG8504276.1"/>
    </source>
</evidence>
<comment type="caution">
    <text evidence="6">The sequence shown here is derived from an EMBL/GenBank/DDBJ whole genome shotgun (WGS) entry which is preliminary data.</text>
</comment>
<sequence length="405" mass="45301">MGPTRHVDTNIEQKVDEFVKQVDLVQLYSLTEGIEPVLAKTSGKNSPVSRPSNCFFQFKKVVSKYAAEKLIPGHNDQNILSKAQSRLWASLSNDQKRPFKKLAEEAVRAHKEMYPDYEFHPHRDKSVLKIKISGSNGGQSRKKKNPSEKPDQKNQNLVFNQDSTSNLNLESNRGDFDIVTNLAEDVSRQNAYNNNSTIALPIIDESNSCMGSQSQDQMIEFQDQPFLYIVHSPDGLSAPQYITSPISPAISDCSSNIFNIISSSEFSSPYPSPNSQIGETFDFQSVPSMTTVPTIEHDLQMVPSMDQATTPLTWQVPVADNNNMLDSNNGLMINVNNIIHSTSNPSSPALSFCESNFSIQASPNLENMENSFMNNYTNDFPFCSELISDPNIMDPNIMDYFDQII</sequence>
<dbReference type="GO" id="GO:0005634">
    <property type="term" value="C:nucleus"/>
    <property type="evidence" value="ECO:0007669"/>
    <property type="project" value="UniProtKB-UniRule"/>
</dbReference>
<feature type="DNA-binding region" description="HMG box" evidence="3">
    <location>
        <begin position="48"/>
        <end position="118"/>
    </location>
</feature>
<dbReference type="InterPro" id="IPR050140">
    <property type="entry name" value="SRY-related_HMG-box_TF-like"/>
</dbReference>
<dbReference type="InterPro" id="IPR009071">
    <property type="entry name" value="HMG_box_dom"/>
</dbReference>
<dbReference type="GO" id="GO:0001228">
    <property type="term" value="F:DNA-binding transcription activator activity, RNA polymerase II-specific"/>
    <property type="evidence" value="ECO:0007669"/>
    <property type="project" value="TreeGrafter"/>
</dbReference>
<dbReference type="AlphaFoldDB" id="A0A9N9F1W2"/>
<dbReference type="OrthoDB" id="6247875at2759"/>
<organism evidence="6 7">
    <name type="scientific">Cetraspora pellucida</name>
    <dbReference type="NCBI Taxonomy" id="1433469"/>
    <lineage>
        <taxon>Eukaryota</taxon>
        <taxon>Fungi</taxon>
        <taxon>Fungi incertae sedis</taxon>
        <taxon>Mucoromycota</taxon>
        <taxon>Glomeromycotina</taxon>
        <taxon>Glomeromycetes</taxon>
        <taxon>Diversisporales</taxon>
        <taxon>Gigasporaceae</taxon>
        <taxon>Cetraspora</taxon>
    </lineage>
</organism>
<name>A0A9N9F1W2_9GLOM</name>
<dbReference type="Pfam" id="PF00505">
    <property type="entry name" value="HMG_box"/>
    <property type="match status" value="1"/>
</dbReference>
<proteinExistence type="predicted"/>
<dbReference type="GO" id="GO:0000978">
    <property type="term" value="F:RNA polymerase II cis-regulatory region sequence-specific DNA binding"/>
    <property type="evidence" value="ECO:0007669"/>
    <property type="project" value="TreeGrafter"/>
</dbReference>
<dbReference type="Proteomes" id="UP000789759">
    <property type="component" value="Unassembled WGS sequence"/>
</dbReference>
<dbReference type="PANTHER" id="PTHR10270">
    <property type="entry name" value="SOX TRANSCRIPTION FACTOR"/>
    <property type="match status" value="1"/>
</dbReference>
<keyword evidence="3" id="KW-0539">Nucleus</keyword>
<dbReference type="Gene3D" id="1.10.30.10">
    <property type="entry name" value="High mobility group box domain"/>
    <property type="match status" value="1"/>
</dbReference>
<gene>
    <name evidence="6" type="ORF">CPELLU_LOCUS2603</name>
</gene>
<dbReference type="SUPFAM" id="SSF47095">
    <property type="entry name" value="HMG-box"/>
    <property type="match status" value="1"/>
</dbReference>
<reference evidence="6" key="1">
    <citation type="submission" date="2021-06" db="EMBL/GenBank/DDBJ databases">
        <authorList>
            <person name="Kallberg Y."/>
            <person name="Tangrot J."/>
            <person name="Rosling A."/>
        </authorList>
    </citation>
    <scope>NUCLEOTIDE SEQUENCE</scope>
    <source>
        <strain evidence="6">FL966</strain>
    </source>
</reference>
<dbReference type="PROSITE" id="PS50118">
    <property type="entry name" value="HMG_BOX_2"/>
    <property type="match status" value="1"/>
</dbReference>
<keyword evidence="7" id="KW-1185">Reference proteome</keyword>
<accession>A0A9N9F1W2</accession>
<evidence type="ECO:0000256" key="1">
    <source>
        <dbReference type="ARBA" id="ARBA00023125"/>
    </source>
</evidence>
<feature type="domain" description="HMG box" evidence="5">
    <location>
        <begin position="48"/>
        <end position="118"/>
    </location>
</feature>
<dbReference type="InterPro" id="IPR036910">
    <property type="entry name" value="HMG_box_dom_sf"/>
</dbReference>
<dbReference type="PANTHER" id="PTHR10270:SF161">
    <property type="entry name" value="SEX-DETERMINING REGION Y PROTEIN"/>
    <property type="match status" value="1"/>
</dbReference>
<dbReference type="SMART" id="SM00398">
    <property type="entry name" value="HMG"/>
    <property type="match status" value="1"/>
</dbReference>
<evidence type="ECO:0000313" key="7">
    <source>
        <dbReference type="Proteomes" id="UP000789759"/>
    </source>
</evidence>
<evidence type="ECO:0000256" key="4">
    <source>
        <dbReference type="SAM" id="MobiDB-lite"/>
    </source>
</evidence>
<feature type="region of interest" description="Disordered" evidence="4">
    <location>
        <begin position="132"/>
        <end position="157"/>
    </location>
</feature>
<protein>
    <submittedName>
        <fullName evidence="6">7353_t:CDS:1</fullName>
    </submittedName>
</protein>
<keyword evidence="2" id="KW-0804">Transcription</keyword>
<dbReference type="CDD" id="cd01389">
    <property type="entry name" value="HMG-box_ROX1-like"/>
    <property type="match status" value="1"/>
</dbReference>
<evidence type="ECO:0000256" key="2">
    <source>
        <dbReference type="ARBA" id="ARBA00023163"/>
    </source>
</evidence>